<gene>
    <name evidence="2" type="ORF">E0Z10_g5589</name>
</gene>
<dbReference type="AlphaFoldDB" id="A0A4Z0YIB9"/>
<keyword evidence="3" id="KW-1185">Reference proteome</keyword>
<comment type="caution">
    <text evidence="2">The sequence shown here is derived from an EMBL/GenBank/DDBJ whole genome shotgun (WGS) entry which is preliminary data.</text>
</comment>
<evidence type="ECO:0000256" key="1">
    <source>
        <dbReference type="SAM" id="Coils"/>
    </source>
</evidence>
<accession>A0A4Z0YIB9</accession>
<evidence type="ECO:0000313" key="2">
    <source>
        <dbReference type="EMBL" id="TGJ83187.1"/>
    </source>
</evidence>
<sequence length="240" mass="27846">MIRRVTSRTTVAGDQHDANIQLETVANNQSDDQTDNVIPPSQQPVQIPDSANRLTRRSSGFSWISTFIDTVNPHRNRQYAHHRILPNGVQAIQAEITLLIDLLETKRKSRESGGIWDCTREIEVVRRGVEREREKLDSLYAQLDDIVGVRLGSSWCLCARTRLEALQGKVRLQRELNAAEVKLQKINKELQEAKKRSWWRISTTRVTVLEKRNLEASIRLWELEQKRARHDSRLRLILML</sequence>
<reference evidence="2 3" key="1">
    <citation type="submission" date="2019-03" db="EMBL/GenBank/DDBJ databases">
        <title>Draft genome sequence of Xylaria hypoxylon DSM 108379, a ubiquitous saprotrophic-parasitic fungi on hardwood.</title>
        <authorList>
            <person name="Buettner E."/>
            <person name="Leonhardt S."/>
            <person name="Gebauer A.M."/>
            <person name="Liers C."/>
            <person name="Hofrichter M."/>
            <person name="Kellner H."/>
        </authorList>
    </citation>
    <scope>NUCLEOTIDE SEQUENCE [LARGE SCALE GENOMIC DNA]</scope>
    <source>
        <strain evidence="2 3">DSM 108379</strain>
    </source>
</reference>
<keyword evidence="1" id="KW-0175">Coiled coil</keyword>
<protein>
    <submittedName>
        <fullName evidence="2">Uncharacterized protein</fullName>
    </submittedName>
</protein>
<feature type="coiled-coil region" evidence="1">
    <location>
        <begin position="169"/>
        <end position="196"/>
    </location>
</feature>
<evidence type="ECO:0000313" key="3">
    <source>
        <dbReference type="Proteomes" id="UP000297716"/>
    </source>
</evidence>
<name>A0A4Z0YIB9_9PEZI</name>
<proteinExistence type="predicted"/>
<organism evidence="2 3">
    <name type="scientific">Xylaria hypoxylon</name>
    <dbReference type="NCBI Taxonomy" id="37992"/>
    <lineage>
        <taxon>Eukaryota</taxon>
        <taxon>Fungi</taxon>
        <taxon>Dikarya</taxon>
        <taxon>Ascomycota</taxon>
        <taxon>Pezizomycotina</taxon>
        <taxon>Sordariomycetes</taxon>
        <taxon>Xylariomycetidae</taxon>
        <taxon>Xylariales</taxon>
        <taxon>Xylariaceae</taxon>
        <taxon>Xylaria</taxon>
    </lineage>
</organism>
<dbReference type="OrthoDB" id="10611863at2759"/>
<dbReference type="EMBL" id="SKBN01000102">
    <property type="protein sequence ID" value="TGJ83187.1"/>
    <property type="molecule type" value="Genomic_DNA"/>
</dbReference>
<dbReference type="Proteomes" id="UP000297716">
    <property type="component" value="Unassembled WGS sequence"/>
</dbReference>